<protein>
    <submittedName>
        <fullName evidence="1">Uncharacterized protein</fullName>
    </submittedName>
</protein>
<name>A0ABV2LV52_9FLAO</name>
<comment type="caution">
    <text evidence="1">The sequence shown here is derived from an EMBL/GenBank/DDBJ whole genome shotgun (WGS) entry which is preliminary data.</text>
</comment>
<gene>
    <name evidence="1" type="ORF">ABID46_001576</name>
</gene>
<dbReference type="Proteomes" id="UP001549146">
    <property type="component" value="Unassembled WGS sequence"/>
</dbReference>
<evidence type="ECO:0000313" key="2">
    <source>
        <dbReference type="Proteomes" id="UP001549146"/>
    </source>
</evidence>
<reference evidence="1 2" key="1">
    <citation type="submission" date="2024-06" db="EMBL/GenBank/DDBJ databases">
        <title>Genomic Encyclopedia of Type Strains, Phase IV (KMG-IV): sequencing the most valuable type-strain genomes for metagenomic binning, comparative biology and taxonomic classification.</title>
        <authorList>
            <person name="Goeker M."/>
        </authorList>
    </citation>
    <scope>NUCLEOTIDE SEQUENCE [LARGE SCALE GENOMIC DNA]</scope>
    <source>
        <strain evidence="1 2">DSM 29388</strain>
    </source>
</reference>
<sequence>MEYKITHINSLLINDFSEDFILNQKKQISNKFKFRFRLLDSDRNIYFEGLATKNDSFAPLDFLGSEFGCTDLQYFENGKFISL</sequence>
<dbReference type="EMBL" id="JBEPMO010000007">
    <property type="protein sequence ID" value="MET3731994.1"/>
    <property type="molecule type" value="Genomic_DNA"/>
</dbReference>
<evidence type="ECO:0000313" key="1">
    <source>
        <dbReference type="EMBL" id="MET3731994.1"/>
    </source>
</evidence>
<keyword evidence="2" id="KW-1185">Reference proteome</keyword>
<proteinExistence type="predicted"/>
<organism evidence="1 2">
    <name type="scientific">Moheibacter stercoris</name>
    <dbReference type="NCBI Taxonomy" id="1628251"/>
    <lineage>
        <taxon>Bacteria</taxon>
        <taxon>Pseudomonadati</taxon>
        <taxon>Bacteroidota</taxon>
        <taxon>Flavobacteriia</taxon>
        <taxon>Flavobacteriales</taxon>
        <taxon>Weeksellaceae</taxon>
        <taxon>Moheibacter</taxon>
    </lineage>
</organism>
<accession>A0ABV2LV52</accession>